<keyword evidence="4 7" id="KW-1133">Transmembrane helix</keyword>
<keyword evidence="3 7" id="KW-0812">Transmembrane</keyword>
<feature type="transmembrane region" description="Helical" evidence="7">
    <location>
        <begin position="705"/>
        <end position="724"/>
    </location>
</feature>
<dbReference type="Proteomes" id="UP000464314">
    <property type="component" value="Chromosome"/>
</dbReference>
<evidence type="ECO:0000256" key="4">
    <source>
        <dbReference type="ARBA" id="ARBA00022989"/>
    </source>
</evidence>
<feature type="domain" description="ABC3 transporter permease C-terminal" evidence="8">
    <location>
        <begin position="256"/>
        <end position="374"/>
    </location>
</feature>
<dbReference type="InterPro" id="IPR003838">
    <property type="entry name" value="ABC3_permease_C"/>
</dbReference>
<dbReference type="GO" id="GO:0022857">
    <property type="term" value="F:transmembrane transporter activity"/>
    <property type="evidence" value="ECO:0007669"/>
    <property type="project" value="TreeGrafter"/>
</dbReference>
<dbReference type="KEGG" id="anr:Ana3638_04275"/>
<evidence type="ECO:0000313" key="10">
    <source>
        <dbReference type="Proteomes" id="UP000464314"/>
    </source>
</evidence>
<dbReference type="PANTHER" id="PTHR30572:SF4">
    <property type="entry name" value="ABC TRANSPORTER PERMEASE YTRF"/>
    <property type="match status" value="1"/>
</dbReference>
<dbReference type="GO" id="GO:0005886">
    <property type="term" value="C:plasma membrane"/>
    <property type="evidence" value="ECO:0007669"/>
    <property type="project" value="UniProtKB-SubCell"/>
</dbReference>
<dbReference type="AlphaFoldDB" id="A0A6P1TJL3"/>
<evidence type="ECO:0000259" key="8">
    <source>
        <dbReference type="Pfam" id="PF02687"/>
    </source>
</evidence>
<evidence type="ECO:0000256" key="6">
    <source>
        <dbReference type="ARBA" id="ARBA00038076"/>
    </source>
</evidence>
<dbReference type="Pfam" id="PF02687">
    <property type="entry name" value="FtsX"/>
    <property type="match status" value="1"/>
</dbReference>
<keyword evidence="5 7" id="KW-0472">Membrane</keyword>
<dbReference type="InterPro" id="IPR050250">
    <property type="entry name" value="Macrolide_Exporter_MacB"/>
</dbReference>
<keyword evidence="10" id="KW-1185">Reference proteome</keyword>
<feature type="transmembrane region" description="Helical" evidence="7">
    <location>
        <begin position="814"/>
        <end position="836"/>
    </location>
</feature>
<name>A0A6P1TJL3_9FIRM</name>
<evidence type="ECO:0000256" key="3">
    <source>
        <dbReference type="ARBA" id="ARBA00022692"/>
    </source>
</evidence>
<evidence type="ECO:0000256" key="1">
    <source>
        <dbReference type="ARBA" id="ARBA00004651"/>
    </source>
</evidence>
<keyword evidence="2" id="KW-1003">Cell membrane</keyword>
<dbReference type="PROSITE" id="PS51257">
    <property type="entry name" value="PROKAR_LIPOPROTEIN"/>
    <property type="match status" value="1"/>
</dbReference>
<accession>A0A6P1TJL3</accession>
<sequence length="846" mass="97928">MSYFNKLVRLNLKKYKKSYLSLFTVIVLACTFTITVTVLHDSMIKTEEQQRKDIYGSWHISVYNTDDSLYKDLKNHGTIKSIGKMTGYGEVLRSNGSTLGVIGSVDKNTAHMGLSLLDGRLPVKDNEVAIEMAYLSMMGYSYVLGQEITLKIRIHNNNSQEVITRNFILTGVLKNYSSIWKTDGNQLISFFVTDTSLKTPVFFENIFGIIKNKFVENTDELSMLTLNRGKFIKNDYTYFEYIKKSREFETFLSDSILIILVTITSAFFIFQILYSSQKKHNKSFVIMRCLGASKAQIFSLYFKELLIVFSIAYTAGIIIVLLAVYLGYQLVSAFFPQEFIISINSLKLITLLLILIGFTILFALCSVLRIRQMPLTGNLNLQPVNRIIPLHKRKFRPLTVRNMVKIFNRFHSREAIVYFCLTISTFLVLVSTAYWTYQKYKDYTYIKNTFTADYEYGNMATYYEPQVHMSEEEVERIRNIYGIAYVRAYQITKYLPITWNGIEKSKYADCLKFNYYPRYAKKSGTFATVFGLLQDERDYQFYLDEIDEGNLSADAFLHGNEVIVYLPAYYKMPDGIILNSLDAALQISKSSLSRVTEDTLKIGDEIIINGARGEVKVKIGGIIYEIEHKNSQALLSKPYSIICNDSIYEKLVSAKDIKSYEYLQIYANRNANYERTDVEISKLEKEYIIQNIRIQKEDAKYNARISLFISLLLNSIVLIITITVQCNNQISRMEADNKRNYILNILGMDRNKLQFLYLYNILKNSFLAVVLGIAIIFISLTAIYLKEFGGLFKSGSILEAGKYTYVMYFCRMPWVYVVYLILGYLLLNIAISYYPLWRYRKIKDNF</sequence>
<evidence type="ECO:0000256" key="5">
    <source>
        <dbReference type="ARBA" id="ARBA00023136"/>
    </source>
</evidence>
<feature type="transmembrane region" description="Helical" evidence="7">
    <location>
        <begin position="255"/>
        <end position="274"/>
    </location>
</feature>
<feature type="transmembrane region" description="Helical" evidence="7">
    <location>
        <begin position="415"/>
        <end position="437"/>
    </location>
</feature>
<evidence type="ECO:0000256" key="2">
    <source>
        <dbReference type="ARBA" id="ARBA00022475"/>
    </source>
</evidence>
<proteinExistence type="inferred from homology"/>
<dbReference type="PANTHER" id="PTHR30572">
    <property type="entry name" value="MEMBRANE COMPONENT OF TRANSPORTER-RELATED"/>
    <property type="match status" value="1"/>
</dbReference>
<evidence type="ECO:0000313" key="9">
    <source>
        <dbReference type="EMBL" id="QHQ60096.1"/>
    </source>
</evidence>
<organism evidence="9 10">
    <name type="scientific">Anaerocolumna sedimenticola</name>
    <dbReference type="NCBI Taxonomy" id="2696063"/>
    <lineage>
        <taxon>Bacteria</taxon>
        <taxon>Bacillati</taxon>
        <taxon>Bacillota</taxon>
        <taxon>Clostridia</taxon>
        <taxon>Lachnospirales</taxon>
        <taxon>Lachnospiraceae</taxon>
        <taxon>Anaerocolumna</taxon>
    </lineage>
</organism>
<protein>
    <submittedName>
        <fullName evidence="9">FtsX-like permease family protein</fullName>
    </submittedName>
</protein>
<comment type="subcellular location">
    <subcellularLocation>
        <location evidence="1">Cell membrane</location>
        <topology evidence="1">Multi-pass membrane protein</topology>
    </subcellularLocation>
</comment>
<feature type="transmembrane region" description="Helical" evidence="7">
    <location>
        <begin position="305"/>
        <end position="328"/>
    </location>
</feature>
<feature type="transmembrane region" description="Helical" evidence="7">
    <location>
        <begin position="766"/>
        <end position="785"/>
    </location>
</feature>
<comment type="similarity">
    <text evidence="6">Belongs to the ABC-4 integral membrane protein family.</text>
</comment>
<dbReference type="EMBL" id="CP048000">
    <property type="protein sequence ID" value="QHQ60096.1"/>
    <property type="molecule type" value="Genomic_DNA"/>
</dbReference>
<dbReference type="RefSeq" id="WP_161836931.1">
    <property type="nucleotide sequence ID" value="NZ_CP048000.1"/>
</dbReference>
<feature type="transmembrane region" description="Helical" evidence="7">
    <location>
        <begin position="348"/>
        <end position="368"/>
    </location>
</feature>
<reference evidence="9 10" key="1">
    <citation type="submission" date="2020-01" db="EMBL/GenBank/DDBJ databases">
        <title>Genome analysis of Anaerocolumna sp. CBA3638.</title>
        <authorList>
            <person name="Kim J."/>
            <person name="Roh S.W."/>
        </authorList>
    </citation>
    <scope>NUCLEOTIDE SEQUENCE [LARGE SCALE GENOMIC DNA]</scope>
    <source>
        <strain evidence="9 10">CBA3638</strain>
    </source>
</reference>
<gene>
    <name evidence="9" type="ORF">Ana3638_04275</name>
</gene>
<evidence type="ECO:0000256" key="7">
    <source>
        <dbReference type="SAM" id="Phobius"/>
    </source>
</evidence>
<feature type="transmembrane region" description="Helical" evidence="7">
    <location>
        <begin position="20"/>
        <end position="39"/>
    </location>
</feature>